<dbReference type="SUPFAM" id="SSF55073">
    <property type="entry name" value="Nucleotide cyclase"/>
    <property type="match status" value="1"/>
</dbReference>
<dbReference type="Gene3D" id="3.30.70.270">
    <property type="match status" value="1"/>
</dbReference>
<dbReference type="InterPro" id="IPR029787">
    <property type="entry name" value="Nucleotide_cyclase"/>
</dbReference>
<reference evidence="3 4" key="1">
    <citation type="submission" date="2018-03" db="EMBL/GenBank/DDBJ databases">
        <title>Cereibacter changlensis.</title>
        <authorList>
            <person name="Meyer T.E."/>
            <person name="Miller S."/>
            <person name="Lodha T."/>
            <person name="Gandham S."/>
            <person name="Chintalapati S."/>
            <person name="Chintalapati V.R."/>
        </authorList>
    </citation>
    <scope>NUCLEOTIDE SEQUENCE [LARGE SCALE GENOMIC DNA]</scope>
    <source>
        <strain evidence="3 4">JA139</strain>
    </source>
</reference>
<organism evidence="3 4">
    <name type="scientific">Cereibacter changlensis JA139</name>
    <dbReference type="NCBI Taxonomy" id="1188249"/>
    <lineage>
        <taxon>Bacteria</taxon>
        <taxon>Pseudomonadati</taxon>
        <taxon>Pseudomonadota</taxon>
        <taxon>Alphaproteobacteria</taxon>
        <taxon>Rhodobacterales</taxon>
        <taxon>Paracoccaceae</taxon>
        <taxon>Cereibacter</taxon>
    </lineage>
</organism>
<evidence type="ECO:0000313" key="4">
    <source>
        <dbReference type="Proteomes" id="UP000241010"/>
    </source>
</evidence>
<dbReference type="OrthoDB" id="5571399at2"/>
<name>A0A2T4JT05_9RHOB</name>
<feature type="domain" description="GGDEF" evidence="2">
    <location>
        <begin position="1"/>
        <end position="30"/>
    </location>
</feature>
<dbReference type="AlphaFoldDB" id="A0A2T4JT05"/>
<dbReference type="Proteomes" id="UP000241010">
    <property type="component" value="Unassembled WGS sequence"/>
</dbReference>
<evidence type="ECO:0000259" key="2">
    <source>
        <dbReference type="Pfam" id="PF00990"/>
    </source>
</evidence>
<protein>
    <recommendedName>
        <fullName evidence="2">GGDEF domain-containing protein</fullName>
    </recommendedName>
</protein>
<dbReference type="InterPro" id="IPR000160">
    <property type="entry name" value="GGDEF_dom"/>
</dbReference>
<dbReference type="InterPro" id="IPR043128">
    <property type="entry name" value="Rev_trsase/Diguanyl_cyclase"/>
</dbReference>
<feature type="compositionally biased region" description="Basic and acidic residues" evidence="1">
    <location>
        <begin position="9"/>
        <end position="18"/>
    </location>
</feature>
<evidence type="ECO:0000256" key="1">
    <source>
        <dbReference type="SAM" id="MobiDB-lite"/>
    </source>
</evidence>
<accession>A0A2T4JT05</accession>
<dbReference type="EMBL" id="PZKG01000069">
    <property type="protein sequence ID" value="PTE21035.1"/>
    <property type="molecule type" value="Genomic_DNA"/>
</dbReference>
<dbReference type="Pfam" id="PF00990">
    <property type="entry name" value="GGDEF"/>
    <property type="match status" value="1"/>
</dbReference>
<evidence type="ECO:0000313" key="3">
    <source>
        <dbReference type="EMBL" id="PTE21035.1"/>
    </source>
</evidence>
<sequence length="82" mass="8734">MDLDHFKKVNDLHGHAVGDRPLSPSAGTSSATTEPSTCLAGSAEKSSCCSCRIARLQPRNSGWQPYKRSQVGLPLKVGTISH</sequence>
<gene>
    <name evidence="3" type="ORF">C5F48_14340</name>
</gene>
<feature type="compositionally biased region" description="Polar residues" evidence="1">
    <location>
        <begin position="25"/>
        <end position="36"/>
    </location>
</feature>
<proteinExistence type="predicted"/>
<keyword evidence="4" id="KW-1185">Reference proteome</keyword>
<feature type="region of interest" description="Disordered" evidence="1">
    <location>
        <begin position="9"/>
        <end position="45"/>
    </location>
</feature>
<comment type="caution">
    <text evidence="3">The sequence shown here is derived from an EMBL/GenBank/DDBJ whole genome shotgun (WGS) entry which is preliminary data.</text>
</comment>